<dbReference type="Gene3D" id="2.40.128.110">
    <property type="entry name" value="Lipid/polyisoprenoid-binding, YceI-like"/>
    <property type="match status" value="1"/>
</dbReference>
<gene>
    <name evidence="3" type="ORF">L1I30_00835</name>
</gene>
<dbReference type="EMBL" id="JAKGTH010000006">
    <property type="protein sequence ID" value="MCF4100200.1"/>
    <property type="molecule type" value="Genomic_DNA"/>
</dbReference>
<dbReference type="SUPFAM" id="SSF101874">
    <property type="entry name" value="YceI-like"/>
    <property type="match status" value="1"/>
</dbReference>
<reference evidence="3" key="1">
    <citation type="submission" date="2022-01" db="EMBL/GenBank/DDBJ databases">
        <title>Gillisia lutea sp. nov., isolated from marine plastic residues from the Malvarosa beach (Valencia, Spain).</title>
        <authorList>
            <person name="Vidal-Verdu A."/>
            <person name="Molina-Menor E."/>
            <person name="Satari L."/>
            <person name="Pascual J."/>
            <person name="Pereto J."/>
            <person name="Porcar M."/>
        </authorList>
    </citation>
    <scope>NUCLEOTIDE SEQUENCE</scope>
    <source>
        <strain evidence="3">M10.2A</strain>
    </source>
</reference>
<dbReference type="PANTHER" id="PTHR34406:SF1">
    <property type="entry name" value="PROTEIN YCEI"/>
    <property type="match status" value="1"/>
</dbReference>
<dbReference type="InterPro" id="IPR007372">
    <property type="entry name" value="Lipid/polyisoprenoid-bd_YceI"/>
</dbReference>
<accession>A0ABS9EEJ8</accession>
<dbReference type="InterPro" id="IPR036761">
    <property type="entry name" value="TTHA0802/YceI-like_sf"/>
</dbReference>
<organism evidence="3 4">
    <name type="scientific">Gillisia lutea</name>
    <dbReference type="NCBI Taxonomy" id="2909668"/>
    <lineage>
        <taxon>Bacteria</taxon>
        <taxon>Pseudomonadati</taxon>
        <taxon>Bacteroidota</taxon>
        <taxon>Flavobacteriia</taxon>
        <taxon>Flavobacteriales</taxon>
        <taxon>Flavobacteriaceae</taxon>
        <taxon>Gillisia</taxon>
    </lineage>
</organism>
<evidence type="ECO:0000313" key="4">
    <source>
        <dbReference type="Proteomes" id="UP001179363"/>
    </source>
</evidence>
<feature type="chain" id="PRO_5047528504" evidence="1">
    <location>
        <begin position="26"/>
        <end position="195"/>
    </location>
</feature>
<proteinExistence type="predicted"/>
<dbReference type="Pfam" id="PF04264">
    <property type="entry name" value="YceI"/>
    <property type="match status" value="1"/>
</dbReference>
<dbReference type="RefSeq" id="WP_236132353.1">
    <property type="nucleotide sequence ID" value="NZ_JAKGTH010000006.1"/>
</dbReference>
<sequence length="195" mass="21669">MKTTKYLLLLFTSLLTLVSVQQAHAQSFNLSNSDSNMEIEGTSNLHDWEIKANDFQGKLAVEMAEGKIIKINQLDFKVTAESLKSGKSGMDKNTYKALDTDHYKNIVFTLERVNKIDFSSTDKCKISCSGFLTITNTKQPVDLILDATIKGEKIVLSGNKSLKMSNFKIDPPTALFGTITTGDLINVKFKTVFTK</sequence>
<name>A0ABS9EEJ8_9FLAO</name>
<feature type="domain" description="Lipid/polyisoprenoid-binding YceI-like" evidence="2">
    <location>
        <begin position="32"/>
        <end position="193"/>
    </location>
</feature>
<keyword evidence="1" id="KW-0732">Signal</keyword>
<dbReference type="Proteomes" id="UP001179363">
    <property type="component" value="Unassembled WGS sequence"/>
</dbReference>
<dbReference type="PANTHER" id="PTHR34406">
    <property type="entry name" value="PROTEIN YCEI"/>
    <property type="match status" value="1"/>
</dbReference>
<evidence type="ECO:0000259" key="2">
    <source>
        <dbReference type="Pfam" id="PF04264"/>
    </source>
</evidence>
<comment type="caution">
    <text evidence="3">The sequence shown here is derived from an EMBL/GenBank/DDBJ whole genome shotgun (WGS) entry which is preliminary data.</text>
</comment>
<evidence type="ECO:0000256" key="1">
    <source>
        <dbReference type="SAM" id="SignalP"/>
    </source>
</evidence>
<feature type="signal peptide" evidence="1">
    <location>
        <begin position="1"/>
        <end position="25"/>
    </location>
</feature>
<evidence type="ECO:0000313" key="3">
    <source>
        <dbReference type="EMBL" id="MCF4100200.1"/>
    </source>
</evidence>
<keyword evidence="4" id="KW-1185">Reference proteome</keyword>
<protein>
    <submittedName>
        <fullName evidence="3">YceI family protein</fullName>
    </submittedName>
</protein>